<evidence type="ECO:0000256" key="3">
    <source>
        <dbReference type="ARBA" id="ARBA00007588"/>
    </source>
</evidence>
<dbReference type="Proteomes" id="UP000664534">
    <property type="component" value="Unassembled WGS sequence"/>
</dbReference>
<comment type="caution">
    <text evidence="11">The sequence shown here is derived from an EMBL/GenBank/DDBJ whole genome shotgun (WGS) entry which is preliminary data.</text>
</comment>
<name>A0A8H3ID55_9LECA</name>
<dbReference type="PANTHER" id="PTHR42802:SF1">
    <property type="entry name" value="L-ORNITHINE N(5)-MONOOXYGENASE"/>
    <property type="match status" value="1"/>
</dbReference>
<dbReference type="InterPro" id="IPR025700">
    <property type="entry name" value="Lys/Orn_oxygenase"/>
</dbReference>
<gene>
    <name evidence="11" type="ORF">IMSHALPRED_003064</name>
</gene>
<keyword evidence="12" id="KW-1185">Reference proteome</keyword>
<keyword evidence="6" id="KW-0274">FAD</keyword>
<evidence type="ECO:0000256" key="6">
    <source>
        <dbReference type="ARBA" id="ARBA00022827"/>
    </source>
</evidence>
<dbReference type="OrthoDB" id="3519933at2759"/>
<dbReference type="InterPro" id="IPR036188">
    <property type="entry name" value="FAD/NAD-bd_sf"/>
</dbReference>
<evidence type="ECO:0000256" key="4">
    <source>
        <dbReference type="ARBA" id="ARBA00012881"/>
    </source>
</evidence>
<evidence type="ECO:0000313" key="11">
    <source>
        <dbReference type="EMBL" id="CAF9916390.1"/>
    </source>
</evidence>
<keyword evidence="7" id="KW-0521">NADP</keyword>
<evidence type="ECO:0000256" key="7">
    <source>
        <dbReference type="ARBA" id="ARBA00022857"/>
    </source>
</evidence>
<dbReference type="Gene3D" id="3.50.50.60">
    <property type="entry name" value="FAD/NAD(P)-binding domain"/>
    <property type="match status" value="1"/>
</dbReference>
<dbReference type="Pfam" id="PF13434">
    <property type="entry name" value="Lys_Orn_oxgnase"/>
    <property type="match status" value="1"/>
</dbReference>
<dbReference type="GO" id="GO:0006879">
    <property type="term" value="P:intracellular iron ion homeostasis"/>
    <property type="evidence" value="ECO:0007669"/>
    <property type="project" value="TreeGrafter"/>
</dbReference>
<comment type="catalytic activity">
    <reaction evidence="9">
        <text>L-ornithine + NADPH + O2 = N(5)-hydroxy-L-ornithine + NADP(+) + H2O</text>
        <dbReference type="Rhea" id="RHEA:41508"/>
        <dbReference type="ChEBI" id="CHEBI:15377"/>
        <dbReference type="ChEBI" id="CHEBI:15379"/>
        <dbReference type="ChEBI" id="CHEBI:46911"/>
        <dbReference type="ChEBI" id="CHEBI:57783"/>
        <dbReference type="ChEBI" id="CHEBI:58349"/>
        <dbReference type="ChEBI" id="CHEBI:78275"/>
        <dbReference type="EC" id="1.14.13.196"/>
    </reaction>
</comment>
<comment type="catalytic activity">
    <reaction evidence="10">
        <text>L-ornithine + NADH + O2 = N(5)-hydroxy-L-ornithine + NAD(+) + H2O</text>
        <dbReference type="Rhea" id="RHEA:41512"/>
        <dbReference type="ChEBI" id="CHEBI:15377"/>
        <dbReference type="ChEBI" id="CHEBI:15379"/>
        <dbReference type="ChEBI" id="CHEBI:46911"/>
        <dbReference type="ChEBI" id="CHEBI:57540"/>
        <dbReference type="ChEBI" id="CHEBI:57945"/>
        <dbReference type="ChEBI" id="CHEBI:78275"/>
        <dbReference type="EC" id="1.14.13.196"/>
    </reaction>
</comment>
<dbReference type="PANTHER" id="PTHR42802">
    <property type="entry name" value="MONOOXYGENASE"/>
    <property type="match status" value="1"/>
</dbReference>
<dbReference type="PRINTS" id="PR00368">
    <property type="entry name" value="FADPNR"/>
</dbReference>
<evidence type="ECO:0000256" key="5">
    <source>
        <dbReference type="ARBA" id="ARBA00022630"/>
    </source>
</evidence>
<reference evidence="11" key="1">
    <citation type="submission" date="2021-03" db="EMBL/GenBank/DDBJ databases">
        <authorList>
            <person name="Tagirdzhanova G."/>
        </authorList>
    </citation>
    <scope>NUCLEOTIDE SEQUENCE</scope>
</reference>
<accession>A0A8H3ID55</accession>
<dbReference type="AlphaFoldDB" id="A0A8H3ID55"/>
<dbReference type="GO" id="GO:0016491">
    <property type="term" value="F:oxidoreductase activity"/>
    <property type="evidence" value="ECO:0007669"/>
    <property type="project" value="UniProtKB-KW"/>
</dbReference>
<evidence type="ECO:0000256" key="1">
    <source>
        <dbReference type="ARBA" id="ARBA00001974"/>
    </source>
</evidence>
<evidence type="ECO:0000256" key="2">
    <source>
        <dbReference type="ARBA" id="ARBA00004924"/>
    </source>
</evidence>
<comment type="cofactor">
    <cofactor evidence="1">
        <name>FAD</name>
        <dbReference type="ChEBI" id="CHEBI:57692"/>
    </cofactor>
</comment>
<sequence>MPGLVSSVHSGENTANFLSHPVDDSFTTCGSVTTSVAGDGSLESLLSVPTGDMHDLICVGFGPASLAIGIALQDHLEQVHASPKSRPKIAFIERQLNFAWHSGMQLPGAKMQISFVKDLATLRNPRSRFTFLNYLWTQGRLVHFTNLGTFLPSRLEYQDYLRWCAEPFEHLVHYGQEVREVAPAQQNPSSQKVESFVITSRDVNNGQISTYRAKHVVLATGGQQSIPQAFAQATSLWPQVIHSSQYMTSLPSLLRFPQTLNRIAVVGGGQSGAEIFCDLQARFPNATTSLIIKSGALKPTDDSPFVNEIFDPSQTTNVYRRDRALREATIASDKTTNYGVVRLELIERIYRDLYTQSLFASSESQPQHCILRHRTITGVESLPSGAIKLRCNNATALYENCDDDAIEELHFDLVVLATGYTRDAHTSMLRPTQHLLPEHLSLGSSDRWEVAENYRVQYDDEKVDHNVAGVWLQGCNENTHGLSDTLLSVLANRGGQIVDSIFGHDEEIANGISATKSIKT</sequence>
<evidence type="ECO:0000256" key="9">
    <source>
        <dbReference type="ARBA" id="ARBA00047598"/>
    </source>
</evidence>
<dbReference type="SUPFAM" id="SSF51905">
    <property type="entry name" value="FAD/NAD(P)-binding domain"/>
    <property type="match status" value="2"/>
</dbReference>
<evidence type="ECO:0000313" key="12">
    <source>
        <dbReference type="Proteomes" id="UP000664534"/>
    </source>
</evidence>
<keyword evidence="5" id="KW-0285">Flavoprotein</keyword>
<comment type="pathway">
    <text evidence="2">Siderophore biosynthesis.</text>
</comment>
<dbReference type="EC" id="1.14.13.196" evidence="4"/>
<keyword evidence="8" id="KW-0560">Oxidoreductase</keyword>
<evidence type="ECO:0000256" key="10">
    <source>
        <dbReference type="ARBA" id="ARBA00049248"/>
    </source>
</evidence>
<protein>
    <recommendedName>
        <fullName evidence="4">L-ornithine N(5)-monooxygenase [NAD(P)H]</fullName>
        <ecNumber evidence="4">1.14.13.196</ecNumber>
    </recommendedName>
</protein>
<comment type="similarity">
    <text evidence="3">Belongs to the lysine N(6)-hydroxylase/L-ornithine N(5)-oxygenase family.</text>
</comment>
<proteinExistence type="inferred from homology"/>
<evidence type="ECO:0000256" key="8">
    <source>
        <dbReference type="ARBA" id="ARBA00023002"/>
    </source>
</evidence>
<dbReference type="EMBL" id="CAJPDT010000016">
    <property type="protein sequence ID" value="CAF9916390.1"/>
    <property type="molecule type" value="Genomic_DNA"/>
</dbReference>
<organism evidence="11 12">
    <name type="scientific">Imshaugia aleurites</name>
    <dbReference type="NCBI Taxonomy" id="172621"/>
    <lineage>
        <taxon>Eukaryota</taxon>
        <taxon>Fungi</taxon>
        <taxon>Dikarya</taxon>
        <taxon>Ascomycota</taxon>
        <taxon>Pezizomycotina</taxon>
        <taxon>Lecanoromycetes</taxon>
        <taxon>OSLEUM clade</taxon>
        <taxon>Lecanoromycetidae</taxon>
        <taxon>Lecanorales</taxon>
        <taxon>Lecanorineae</taxon>
        <taxon>Parmeliaceae</taxon>
        <taxon>Imshaugia</taxon>
    </lineage>
</organism>